<evidence type="ECO:0000256" key="1">
    <source>
        <dbReference type="PROSITE-ProRule" id="PRU00169"/>
    </source>
</evidence>
<feature type="domain" description="HTH LytTR-type" evidence="3">
    <location>
        <begin position="135"/>
        <end position="239"/>
    </location>
</feature>
<dbReference type="PANTHER" id="PTHR37299:SF1">
    <property type="entry name" value="STAGE 0 SPORULATION PROTEIN A HOMOLOG"/>
    <property type="match status" value="1"/>
</dbReference>
<dbReference type="Proteomes" id="UP000534388">
    <property type="component" value="Unassembled WGS sequence"/>
</dbReference>
<reference evidence="4 5" key="1">
    <citation type="submission" date="2020-07" db="EMBL/GenBank/DDBJ databases">
        <title>Novel species isolated from subtropical streams in China.</title>
        <authorList>
            <person name="Lu H."/>
        </authorList>
    </citation>
    <scope>NUCLEOTIDE SEQUENCE [LARGE SCALE GENOMIC DNA]</scope>
    <source>
        <strain evidence="4 5">LX20W</strain>
    </source>
</reference>
<dbReference type="Gene3D" id="3.40.50.2300">
    <property type="match status" value="1"/>
</dbReference>
<dbReference type="InterPro" id="IPR011006">
    <property type="entry name" value="CheY-like_superfamily"/>
</dbReference>
<dbReference type="InterPro" id="IPR046947">
    <property type="entry name" value="LytR-like"/>
</dbReference>
<dbReference type="EMBL" id="JACEZT010000002">
    <property type="protein sequence ID" value="MBA5636320.1"/>
    <property type="molecule type" value="Genomic_DNA"/>
</dbReference>
<evidence type="ECO:0000313" key="4">
    <source>
        <dbReference type="EMBL" id="MBA5636320.1"/>
    </source>
</evidence>
<evidence type="ECO:0000259" key="3">
    <source>
        <dbReference type="PROSITE" id="PS50930"/>
    </source>
</evidence>
<proteinExistence type="predicted"/>
<keyword evidence="1" id="KW-0597">Phosphoprotein</keyword>
<keyword evidence="5" id="KW-1185">Reference proteome</keyword>
<dbReference type="SMART" id="SM00850">
    <property type="entry name" value="LytTR"/>
    <property type="match status" value="1"/>
</dbReference>
<dbReference type="PROSITE" id="PS50930">
    <property type="entry name" value="HTH_LYTTR"/>
    <property type="match status" value="1"/>
</dbReference>
<dbReference type="GO" id="GO:0003677">
    <property type="term" value="F:DNA binding"/>
    <property type="evidence" value="ECO:0007669"/>
    <property type="project" value="InterPro"/>
</dbReference>
<accession>A0A7W2EPU5</accession>
<dbReference type="AlphaFoldDB" id="A0A7W2EPU5"/>
<feature type="domain" description="Response regulatory" evidence="2">
    <location>
        <begin position="10"/>
        <end position="123"/>
    </location>
</feature>
<sequence>MNTTAQTPLRALIVDDEPLARRNIAALLARDPGVTVVGQCGSADEALAAIAGASPDLVFLDVEMPECDGFALLERLGPAPAFAIVFVTAHHQFALRAFDVGALDYLLKPFDDQRFERVLARAKERLAMSGAARRFLIRNGNTLEVVKFSEIDWVEASDYYSTLHVGGRTHLLRRSLADLDALLAAHGFARIHRSTIVNLERIAALGMREDGEYEVVLRCARRLRVSRRYRKPVLERLETAL</sequence>
<dbReference type="SUPFAM" id="SSF52172">
    <property type="entry name" value="CheY-like"/>
    <property type="match status" value="1"/>
</dbReference>
<dbReference type="InterPro" id="IPR007492">
    <property type="entry name" value="LytTR_DNA-bd_dom"/>
</dbReference>
<dbReference type="Pfam" id="PF04397">
    <property type="entry name" value="LytTR"/>
    <property type="match status" value="1"/>
</dbReference>
<comment type="caution">
    <text evidence="4">The sequence shown here is derived from an EMBL/GenBank/DDBJ whole genome shotgun (WGS) entry which is preliminary data.</text>
</comment>
<gene>
    <name evidence="4" type="ORF">H3H37_04560</name>
</gene>
<organism evidence="4 5">
    <name type="scientific">Rugamonas brunnea</name>
    <dbReference type="NCBI Taxonomy" id="2758569"/>
    <lineage>
        <taxon>Bacteria</taxon>
        <taxon>Pseudomonadati</taxon>
        <taxon>Pseudomonadota</taxon>
        <taxon>Betaproteobacteria</taxon>
        <taxon>Burkholderiales</taxon>
        <taxon>Oxalobacteraceae</taxon>
        <taxon>Telluria group</taxon>
        <taxon>Rugamonas</taxon>
    </lineage>
</organism>
<dbReference type="RefSeq" id="WP_182160459.1">
    <property type="nucleotide sequence ID" value="NZ_JACEZT010000002.1"/>
</dbReference>
<dbReference type="SMART" id="SM00448">
    <property type="entry name" value="REC"/>
    <property type="match status" value="1"/>
</dbReference>
<dbReference type="PANTHER" id="PTHR37299">
    <property type="entry name" value="TRANSCRIPTIONAL REGULATOR-RELATED"/>
    <property type="match status" value="1"/>
</dbReference>
<feature type="modified residue" description="4-aspartylphosphate" evidence="1">
    <location>
        <position position="61"/>
    </location>
</feature>
<dbReference type="Gene3D" id="2.40.50.1020">
    <property type="entry name" value="LytTr DNA-binding domain"/>
    <property type="match status" value="1"/>
</dbReference>
<protein>
    <submittedName>
        <fullName evidence="4">Response regulator transcription factor</fullName>
    </submittedName>
</protein>
<dbReference type="GO" id="GO:0000156">
    <property type="term" value="F:phosphorelay response regulator activity"/>
    <property type="evidence" value="ECO:0007669"/>
    <property type="project" value="InterPro"/>
</dbReference>
<dbReference type="InterPro" id="IPR001789">
    <property type="entry name" value="Sig_transdc_resp-reg_receiver"/>
</dbReference>
<name>A0A7W2EPU5_9BURK</name>
<evidence type="ECO:0000259" key="2">
    <source>
        <dbReference type="PROSITE" id="PS50110"/>
    </source>
</evidence>
<dbReference type="Pfam" id="PF00072">
    <property type="entry name" value="Response_reg"/>
    <property type="match status" value="1"/>
</dbReference>
<dbReference type="PROSITE" id="PS50110">
    <property type="entry name" value="RESPONSE_REGULATORY"/>
    <property type="match status" value="1"/>
</dbReference>
<evidence type="ECO:0000313" key="5">
    <source>
        <dbReference type="Proteomes" id="UP000534388"/>
    </source>
</evidence>